<evidence type="ECO:0000256" key="1">
    <source>
        <dbReference type="SAM" id="MobiDB-lite"/>
    </source>
</evidence>
<gene>
    <name evidence="2" type="ORF">PSON_ATCC_30995.1.T0500025</name>
</gene>
<comment type="caution">
    <text evidence="2">The sequence shown here is derived from an EMBL/GenBank/DDBJ whole genome shotgun (WGS) entry which is preliminary data.</text>
</comment>
<protein>
    <recommendedName>
        <fullName evidence="4">C2 domain-containing protein</fullName>
    </recommendedName>
</protein>
<dbReference type="OrthoDB" id="296689at2759"/>
<organism evidence="2 3">
    <name type="scientific">Paramecium sonneborni</name>
    <dbReference type="NCBI Taxonomy" id="65129"/>
    <lineage>
        <taxon>Eukaryota</taxon>
        <taxon>Sar</taxon>
        <taxon>Alveolata</taxon>
        <taxon>Ciliophora</taxon>
        <taxon>Intramacronucleata</taxon>
        <taxon>Oligohymenophorea</taxon>
        <taxon>Peniculida</taxon>
        <taxon>Parameciidae</taxon>
        <taxon>Paramecium</taxon>
    </lineage>
</organism>
<dbReference type="Pfam" id="PF08578">
    <property type="entry name" value="DUF1765"/>
    <property type="match status" value="1"/>
</dbReference>
<dbReference type="InterPro" id="IPR013887">
    <property type="entry name" value="UPF0592"/>
</dbReference>
<reference evidence="2" key="1">
    <citation type="submission" date="2021-01" db="EMBL/GenBank/DDBJ databases">
        <authorList>
            <consortium name="Genoscope - CEA"/>
            <person name="William W."/>
        </authorList>
    </citation>
    <scope>NUCLEOTIDE SEQUENCE</scope>
</reference>
<dbReference type="Proteomes" id="UP000692954">
    <property type="component" value="Unassembled WGS sequence"/>
</dbReference>
<proteinExistence type="predicted"/>
<feature type="compositionally biased region" description="Basic residues" evidence="1">
    <location>
        <begin position="1072"/>
        <end position="1081"/>
    </location>
</feature>
<keyword evidence="3" id="KW-1185">Reference proteome</keyword>
<sequence length="1195" mass="142600">MGCGLKKQKQDGKNEIASLKPLIKFKIIFSNIKIKNIPVKKAKVHFSIANQECFQTQISQNNPNPHWRQTFRSFHESDLETLKQEFFKISVYCVEKNKCFAYVVQNMWEVANGPIHYDLFLESTKANSSRITFDLRMVQMTTLKIQSKQVICELKDQLMEQVYNFQLKIKSHQMDYYSDFSPNYLNHYLYRQQSLKQYGYIDSKEKLRSESDEFQLVRDIFDSYIEEDIQQDLKSCYLKKNALKNDQDLILKKSKSNNQLNTMIHLSTNQCQTNKSLNSRRPYSTMGLITKKDISWEFKVQENNPIISFDIYVDEFSSSSFEFILWGSSKPNEKSDNVNVRKIGNSIISLNKFFSQNVNVLAELDRISLQEVRFTDKLWIHGQCVGRVKAEFIITKDTFIRQMLGGFRTEEGIQRSSLLYIKKDKYSGPQCPNINQIIQINNEIDELAGKLNQKNLQHRERVKINKAINHIIDKLSSLIKNQELYENLEEMISAQLVFVDLTKNLLESADLIDEDLRHQYYDVLITLLNKDEFFISYLGFDKDLKEAYQLKDDINYVSKNKKLIQQLNQKIRIGLHYQNFLHQTFEKVAFKLNQQGQNDKEELFVNTFLVIAFFRIPQFQNLVIEILKQDNRSLQEEFEKDFGIDCVDNTFSAEWDKNFYDYLQSDPRYQEHKKQLEGILNSIDWKNIILTSRVFLKWFQLMLNHYKKAKHPYDMSLTWSGFPGYLILVKYLLLEIKHSNQYPYPETIKQASSCILENENMLNYLVIVIFHKTKLYDGIAVFYTLDMINDWFDIIKKQNKKIPTDFNYQFLMKGLFMIFDGQHASSISKALQLIFNIFPQMPIEIQKEISDHIFDNCFFKFFMFWSKLVRFVFQHFLIYRIQHRLRNYRQESLRDIQKEFECIKLQKQKYTFEEKAKLLNHLIYIRYSQMIELVLKIKRKIAKHNLQQESQFQLQLEAKSLKLKLMKKKQQQKKYQFQQLKKMESPIHDQIDISFERQQRSNISLTFSLNDPFYSSDIREDQKSFEQSNDNLKENNASNYDQNEVYFLDRSISSIINLNDLLADIDQDKKINEKRKSRHSNRNNSVELNSEKSQKSNRDDNQNPKKLKIYHRISNQENIKKSFTKELISYLFPAIQEWQEQQANYKRWFLNAQALIKKQYKQDLQEQQLMDIDPPEINLYVPKDETENEHVYTDH</sequence>
<evidence type="ECO:0000313" key="2">
    <source>
        <dbReference type="EMBL" id="CAD8086506.1"/>
    </source>
</evidence>
<evidence type="ECO:0000313" key="3">
    <source>
        <dbReference type="Proteomes" id="UP000692954"/>
    </source>
</evidence>
<feature type="region of interest" description="Disordered" evidence="1">
    <location>
        <begin position="1072"/>
        <end position="1106"/>
    </location>
</feature>
<name>A0A8S1N8P8_9CILI</name>
<dbReference type="PANTHER" id="PTHR35397">
    <property type="entry name" value="C2 DOMAIN-CONTAINING PROTEIN-RELATED"/>
    <property type="match status" value="1"/>
</dbReference>
<accession>A0A8S1N8P8</accession>
<dbReference type="PANTHER" id="PTHR35397:SF1">
    <property type="entry name" value="ARMADILLO-LIKE HELICAL DOMAIN-CONTAINING PROTEIN"/>
    <property type="match status" value="1"/>
</dbReference>
<evidence type="ECO:0008006" key="4">
    <source>
        <dbReference type="Google" id="ProtNLM"/>
    </source>
</evidence>
<dbReference type="EMBL" id="CAJJDN010000050">
    <property type="protein sequence ID" value="CAD8086506.1"/>
    <property type="molecule type" value="Genomic_DNA"/>
</dbReference>
<dbReference type="AlphaFoldDB" id="A0A8S1N8P8"/>
<feature type="compositionally biased region" description="Basic and acidic residues" evidence="1">
    <location>
        <begin position="1089"/>
        <end position="1103"/>
    </location>
</feature>